<dbReference type="GO" id="GO:0008270">
    <property type="term" value="F:zinc ion binding"/>
    <property type="evidence" value="ECO:0007669"/>
    <property type="project" value="UniProtKB-UniRule"/>
</dbReference>
<keyword evidence="4 12" id="KW-0645">Protease</keyword>
<comment type="cofactor">
    <cofactor evidence="12">
        <name>Zn(2+)</name>
        <dbReference type="ChEBI" id="CHEBI:29105"/>
    </cofactor>
    <text evidence="12">Binds 1 zinc ion per subunit.</text>
</comment>
<dbReference type="EMBL" id="NJBO01000004">
    <property type="protein sequence ID" value="TKJ43454.1"/>
    <property type="molecule type" value="Genomic_DNA"/>
</dbReference>
<feature type="transmembrane region" description="Helical" evidence="12">
    <location>
        <begin position="202"/>
        <end position="225"/>
    </location>
</feature>
<evidence type="ECO:0000256" key="4">
    <source>
        <dbReference type="ARBA" id="ARBA00022670"/>
    </source>
</evidence>
<gene>
    <name evidence="12" type="primary">htpX</name>
    <name evidence="14" type="ORF">CEE36_03720</name>
</gene>
<dbReference type="PANTHER" id="PTHR43221">
    <property type="entry name" value="PROTEASE HTPX"/>
    <property type="match status" value="1"/>
</dbReference>
<dbReference type="Pfam" id="PF01435">
    <property type="entry name" value="Peptidase_M48"/>
    <property type="match status" value="1"/>
</dbReference>
<dbReference type="InterPro" id="IPR001915">
    <property type="entry name" value="Peptidase_M48"/>
</dbReference>
<evidence type="ECO:0000256" key="2">
    <source>
        <dbReference type="ARBA" id="ARBA00009779"/>
    </source>
</evidence>
<dbReference type="PANTHER" id="PTHR43221:SF1">
    <property type="entry name" value="PROTEASE HTPX"/>
    <property type="match status" value="1"/>
</dbReference>
<feature type="binding site" evidence="12">
    <location>
        <position position="234"/>
    </location>
    <ligand>
        <name>Zn(2+)</name>
        <dbReference type="ChEBI" id="CHEBI:29105"/>
        <note>catalytic</note>
    </ligand>
</feature>
<keyword evidence="7 12" id="KW-0378">Hydrolase</keyword>
<dbReference type="InterPro" id="IPR050083">
    <property type="entry name" value="HtpX_protease"/>
</dbReference>
<evidence type="ECO:0000256" key="12">
    <source>
        <dbReference type="HAMAP-Rule" id="MF_00188"/>
    </source>
</evidence>
<evidence type="ECO:0000256" key="1">
    <source>
        <dbReference type="ARBA" id="ARBA00004651"/>
    </source>
</evidence>
<feature type="binding site" evidence="12">
    <location>
        <position position="151"/>
    </location>
    <ligand>
        <name>Zn(2+)</name>
        <dbReference type="ChEBI" id="CHEBI:29105"/>
        <note>catalytic</note>
    </ligand>
</feature>
<dbReference type="GO" id="GO:0006508">
    <property type="term" value="P:proteolysis"/>
    <property type="evidence" value="ECO:0007669"/>
    <property type="project" value="UniProtKB-KW"/>
</dbReference>
<feature type="domain" description="Peptidase M48" evidence="13">
    <location>
        <begin position="88"/>
        <end position="315"/>
    </location>
</feature>
<dbReference type="EC" id="3.4.24.-" evidence="12"/>
<name>A0A532V8B9_UNCT6</name>
<keyword evidence="5 12" id="KW-0812">Transmembrane</keyword>
<feature type="transmembrane region" description="Helical" evidence="12">
    <location>
        <begin position="51"/>
        <end position="74"/>
    </location>
</feature>
<evidence type="ECO:0000256" key="5">
    <source>
        <dbReference type="ARBA" id="ARBA00022692"/>
    </source>
</evidence>
<accession>A0A532V8B9</accession>
<evidence type="ECO:0000256" key="10">
    <source>
        <dbReference type="ARBA" id="ARBA00023049"/>
    </source>
</evidence>
<keyword evidence="10 12" id="KW-0482">Metalloprotease</keyword>
<feature type="transmembrane region" description="Helical" evidence="12">
    <location>
        <begin position="20"/>
        <end position="39"/>
    </location>
</feature>
<dbReference type="HAMAP" id="MF_00188">
    <property type="entry name" value="Pept_M48_protease_HtpX"/>
    <property type="match status" value="1"/>
</dbReference>
<organism evidence="14 15">
    <name type="scientific">candidate division TA06 bacterium B3_TA06</name>
    <dbReference type="NCBI Taxonomy" id="2012487"/>
    <lineage>
        <taxon>Bacteria</taxon>
        <taxon>Bacteria division TA06</taxon>
    </lineage>
</organism>
<evidence type="ECO:0000256" key="3">
    <source>
        <dbReference type="ARBA" id="ARBA00022475"/>
    </source>
</evidence>
<feature type="transmembrane region" description="Helical" evidence="12">
    <location>
        <begin position="161"/>
        <end position="182"/>
    </location>
</feature>
<comment type="similarity">
    <text evidence="2 12">Belongs to the peptidase M48B family.</text>
</comment>
<dbReference type="GO" id="GO:0005886">
    <property type="term" value="C:plasma membrane"/>
    <property type="evidence" value="ECO:0007669"/>
    <property type="project" value="UniProtKB-SubCell"/>
</dbReference>
<sequence>MARRTLYGMIAANRWRTFGFILLFTIILALVGGAVIRFFQYYYGVWGLGPYIFFGVFIVGYNLIFYFASAKLALVANGARRADPAGYKRLHNVVEEMAIASGQPKPEVYIIHDPAPNAFATGRNSKNAAIAVTTGLYEMMDRAELQGVVAHEMSHIKNHDILLMTVVAIMIGLVVLARDLFWRWGFFLGRGRRRSSGKGGGYLALIWLAIGLVLAILAPLAVMLIRAAISRQREYLADASAAMMTRNPEGLGRALEKIGGTYHKMQRTSTATAHLFISSPACKDRLNPKKPDKPVKVNLFSSHPPIELRVQRLRSLNLAGSYAQQFAWARAENADTVGLPGS</sequence>
<keyword evidence="6 12" id="KW-0479">Metal-binding</keyword>
<protein>
    <recommendedName>
        <fullName evidence="12">Protease HtpX homolog</fullName>
        <ecNumber evidence="12">3.4.24.-</ecNumber>
    </recommendedName>
</protein>
<dbReference type="Proteomes" id="UP000317778">
    <property type="component" value="Unassembled WGS sequence"/>
</dbReference>
<evidence type="ECO:0000256" key="8">
    <source>
        <dbReference type="ARBA" id="ARBA00022833"/>
    </source>
</evidence>
<keyword evidence="11 12" id="KW-0472">Membrane</keyword>
<feature type="active site" evidence="12">
    <location>
        <position position="152"/>
    </location>
</feature>
<evidence type="ECO:0000313" key="14">
    <source>
        <dbReference type="EMBL" id="TKJ43454.1"/>
    </source>
</evidence>
<evidence type="ECO:0000259" key="13">
    <source>
        <dbReference type="Pfam" id="PF01435"/>
    </source>
</evidence>
<comment type="caution">
    <text evidence="14">The sequence shown here is derived from an EMBL/GenBank/DDBJ whole genome shotgun (WGS) entry which is preliminary data.</text>
</comment>
<evidence type="ECO:0000256" key="9">
    <source>
        <dbReference type="ARBA" id="ARBA00022989"/>
    </source>
</evidence>
<feature type="binding site" evidence="12">
    <location>
        <position position="155"/>
    </location>
    <ligand>
        <name>Zn(2+)</name>
        <dbReference type="ChEBI" id="CHEBI:29105"/>
        <note>catalytic</note>
    </ligand>
</feature>
<dbReference type="Gene3D" id="3.30.2010.10">
    <property type="entry name" value="Metalloproteases ('zincins'), catalytic domain"/>
    <property type="match status" value="1"/>
</dbReference>
<dbReference type="InterPro" id="IPR022919">
    <property type="entry name" value="Pept_M48_protease_HtpX"/>
</dbReference>
<dbReference type="AlphaFoldDB" id="A0A532V8B9"/>
<keyword evidence="3 12" id="KW-1003">Cell membrane</keyword>
<keyword evidence="9 12" id="KW-1133">Transmembrane helix</keyword>
<dbReference type="GO" id="GO:0004222">
    <property type="term" value="F:metalloendopeptidase activity"/>
    <property type="evidence" value="ECO:0007669"/>
    <property type="project" value="UniProtKB-UniRule"/>
</dbReference>
<evidence type="ECO:0000256" key="7">
    <source>
        <dbReference type="ARBA" id="ARBA00022801"/>
    </source>
</evidence>
<keyword evidence="8 12" id="KW-0862">Zinc</keyword>
<evidence type="ECO:0000256" key="6">
    <source>
        <dbReference type="ARBA" id="ARBA00022723"/>
    </source>
</evidence>
<evidence type="ECO:0000313" key="15">
    <source>
        <dbReference type="Proteomes" id="UP000317778"/>
    </source>
</evidence>
<evidence type="ECO:0000256" key="11">
    <source>
        <dbReference type="ARBA" id="ARBA00023136"/>
    </source>
</evidence>
<reference evidence="14 15" key="1">
    <citation type="submission" date="2017-06" db="EMBL/GenBank/DDBJ databases">
        <title>Novel microbial phyla capable of carbon fixation and sulfur reduction in deep-sea sediments.</title>
        <authorList>
            <person name="Huang J."/>
            <person name="Baker B."/>
            <person name="Wang Y."/>
        </authorList>
    </citation>
    <scope>NUCLEOTIDE SEQUENCE [LARGE SCALE GENOMIC DNA]</scope>
    <source>
        <strain evidence="14">B3_TA06</strain>
    </source>
</reference>
<dbReference type="CDD" id="cd07340">
    <property type="entry name" value="M48B_Htpx_like"/>
    <property type="match status" value="1"/>
</dbReference>
<proteinExistence type="inferred from homology"/>
<comment type="subcellular location">
    <subcellularLocation>
        <location evidence="1 12">Cell membrane</location>
        <topology evidence="1 12">Multi-pass membrane protein</topology>
    </subcellularLocation>
</comment>